<proteinExistence type="inferred from homology"/>
<dbReference type="EMBL" id="CAJNOC010002025">
    <property type="protein sequence ID" value="CAF0907478.1"/>
    <property type="molecule type" value="Genomic_DNA"/>
</dbReference>
<accession>A0A814A4G9</accession>
<evidence type="ECO:0000256" key="4">
    <source>
        <dbReference type="ARBA" id="ARBA00034725"/>
    </source>
</evidence>
<evidence type="ECO:0000256" key="2">
    <source>
        <dbReference type="ARBA" id="ARBA00022670"/>
    </source>
</evidence>
<organism evidence="8 9">
    <name type="scientific">Brachionus calyciflorus</name>
    <dbReference type="NCBI Taxonomy" id="104777"/>
    <lineage>
        <taxon>Eukaryota</taxon>
        <taxon>Metazoa</taxon>
        <taxon>Spiralia</taxon>
        <taxon>Gnathifera</taxon>
        <taxon>Rotifera</taxon>
        <taxon>Eurotatoria</taxon>
        <taxon>Monogononta</taxon>
        <taxon>Pseudotrocha</taxon>
        <taxon>Ploima</taxon>
        <taxon>Brachionidae</taxon>
        <taxon>Brachionus</taxon>
    </lineage>
</organism>
<dbReference type="GO" id="GO:0004177">
    <property type="term" value="F:aminopeptidase activity"/>
    <property type="evidence" value="ECO:0007669"/>
    <property type="project" value="UniProtKB-KW"/>
</dbReference>
<dbReference type="Proteomes" id="UP000663879">
    <property type="component" value="Unassembled WGS sequence"/>
</dbReference>
<comment type="catalytic activity">
    <reaction evidence="7">
        <text>N-terminal N(alpha)-acetyl-L-cysteinyl-L-aspartyl-[protein] + H2O = N-terminal L-aspartyl-[protein] + N-acetyl-L-cysteine</text>
        <dbReference type="Rhea" id="RHEA:74579"/>
        <dbReference type="Rhea" id="RHEA-COMP:12669"/>
        <dbReference type="Rhea" id="RHEA-COMP:18395"/>
        <dbReference type="ChEBI" id="CHEBI:15377"/>
        <dbReference type="ChEBI" id="CHEBI:64720"/>
        <dbReference type="ChEBI" id="CHEBI:78236"/>
        <dbReference type="ChEBI" id="CHEBI:193599"/>
    </reaction>
    <physiologicalReaction direction="left-to-right" evidence="7">
        <dbReference type="Rhea" id="RHEA:74580"/>
    </physiologicalReaction>
</comment>
<protein>
    <recommendedName>
        <fullName evidence="5">Actin maturation protease</fullName>
    </recommendedName>
    <alternativeName>
        <fullName evidence="6">Actin aminopeptidase ACTMAP</fullName>
    </alternativeName>
</protein>
<gene>
    <name evidence="8" type="ORF">OXX778_LOCUS11722</name>
</gene>
<keyword evidence="3" id="KW-0378">Hydrolase</keyword>
<evidence type="ECO:0000313" key="9">
    <source>
        <dbReference type="Proteomes" id="UP000663879"/>
    </source>
</evidence>
<dbReference type="AlphaFoldDB" id="A0A814A4G9"/>
<evidence type="ECO:0000256" key="7">
    <source>
        <dbReference type="ARBA" id="ARBA00049041"/>
    </source>
</evidence>
<dbReference type="OrthoDB" id="198816at2759"/>
<comment type="similarity">
    <text evidence="4">Belongs to the ACTMAP family.</text>
</comment>
<keyword evidence="9" id="KW-1185">Reference proteome</keyword>
<dbReference type="GO" id="GO:0006508">
    <property type="term" value="P:proteolysis"/>
    <property type="evidence" value="ECO:0007669"/>
    <property type="project" value="UniProtKB-KW"/>
</dbReference>
<dbReference type="PANTHER" id="PTHR28631:SF1">
    <property type="entry name" value="ACTIN MATURATION PROTEASE"/>
    <property type="match status" value="1"/>
</dbReference>
<dbReference type="PANTHER" id="PTHR28631">
    <property type="entry name" value="UPF0692 PROTEIN C19ORF54"/>
    <property type="match status" value="1"/>
</dbReference>
<evidence type="ECO:0000256" key="3">
    <source>
        <dbReference type="ARBA" id="ARBA00022801"/>
    </source>
</evidence>
<comment type="caution">
    <text evidence="8">The sequence shown here is derived from an EMBL/GenBank/DDBJ whole genome shotgun (WGS) entry which is preliminary data.</text>
</comment>
<name>A0A814A4G9_9BILA</name>
<evidence type="ECO:0000256" key="1">
    <source>
        <dbReference type="ARBA" id="ARBA00022438"/>
    </source>
</evidence>
<dbReference type="InterPro" id="IPR040043">
    <property type="entry name" value="ACTMAP"/>
</dbReference>
<sequence length="249" mass="28931">MDDLLGMRIYDLISRTDFSDNKWFVTYQNVESVYQSGPQCGIVALCMALNNLKIKCSVDELMKDAREQSFTKSGEIFNIDFLHNLALKYYPKCSIHTMSDDDSKICEKLIENKLILIAYDCDLNFEPCNKNGLRAHWALLTGILFPIDSNETEYFQDFLKEDSNLILPHNDLTQAQRDILKFNSTKKNIYAICRQGKSKHYGLWDLNRLIESNKQLKLIDHVKCNDENFVKPKDGDLQKTLAFKFLVFE</sequence>
<dbReference type="Pfam" id="PF21646">
    <property type="entry name" value="ACTMAP-like_C"/>
    <property type="match status" value="1"/>
</dbReference>
<keyword evidence="2" id="KW-0645">Protease</keyword>
<evidence type="ECO:0000256" key="6">
    <source>
        <dbReference type="ARBA" id="ARBA00034908"/>
    </source>
</evidence>
<reference evidence="8" key="1">
    <citation type="submission" date="2021-02" db="EMBL/GenBank/DDBJ databases">
        <authorList>
            <person name="Nowell W R."/>
        </authorList>
    </citation>
    <scope>NUCLEOTIDE SEQUENCE</scope>
    <source>
        <strain evidence="8">Ploen Becks lab</strain>
    </source>
</reference>
<keyword evidence="1" id="KW-0031">Aminopeptidase</keyword>
<evidence type="ECO:0000256" key="5">
    <source>
        <dbReference type="ARBA" id="ARBA00034848"/>
    </source>
</evidence>
<evidence type="ECO:0000313" key="8">
    <source>
        <dbReference type="EMBL" id="CAF0907478.1"/>
    </source>
</evidence>